<accession>A0A5N4DQA6</accession>
<comment type="caution">
    <text evidence="14">The sequence shown here is derived from an EMBL/GenBank/DDBJ whole genome shotgun (WGS) entry which is preliminary data.</text>
</comment>
<evidence type="ECO:0000256" key="10">
    <source>
        <dbReference type="ARBA" id="ARBA00023136"/>
    </source>
</evidence>
<dbReference type="GO" id="GO:0019373">
    <property type="term" value="P:epoxygenase P450 pathway"/>
    <property type="evidence" value="ECO:0007669"/>
    <property type="project" value="TreeGrafter"/>
</dbReference>
<dbReference type="STRING" id="9838.ENSCDRP00005021183"/>
<sequence>MDLSVLLLLALLVGFLLLLARGRPKAHGHLPPGPRPLPLLGNILQVDRKGLLKSFLKLQEKYGDVFTVYLGPRPVVVICGTDAVREALVDQAEAFSGRAQIAVVDSVFQGYGVVFANGERWKALRRFSLATMRDFGMGKRTVEERIQEEAQFLVKELQNTQGALRDPTFFFQSATSNIICSIVFGERFDYRDPEFLRMLDLIFQSFSLISSLSSQVREREGGEGLFELYSSILKHFPGTHRRIYSNLQEIKDFIGRNVQKHRETLDPRAPRDLIDTYLLRMDKEKSNPKSEFHEENLINNSLSLFFAGTETTSTTIRYGFLLMLKYPHVTERIHKEIDQVIGSHRPPALEDRAKMPYTDAVIHEIQRFGDLIPIGIPHMVTKDTYFRGYILPKGTEVYPILSSALHDPRYFEKPNAFNPDHFLDANGALKKNDAFMPFSLGKRICLGEGIARAELFIFFTTILQNFSVASPMVPEDIDLTPKESGVGTVPPTLFQQLRERYENVFTIYMESRLVVILWGELVSGVGVRFVERRRGHPVCLLNLSFTPHQSGVVFASGKNWKALRRFSLATLKGFGMGKRRIEDRIKEEAQCLVEELRRFQGAYLDPHILFNSTMANIICSIVFGESFNYQDPRFSRLLHLLNDISTIFSSSYSQVFELLSNIMKHFPGTHTRLHSIIQELGDFVTENIERHRKTLDPSDPKDFIDSFLLYMDKARAAPDCGSALHQKNLVDTVLSLFFAGTETSGTTLSFGFLLLLKNPDVLEKIQAEIDRVIGEHCLPALEDQAKMPYTNAVIHEVQRFNDIFPFSIPHSVIKDTHFRGYYLPKDTTVYCILSSALKDPHHFEKPDAFYPGHLLDAEGNFRKQEVFIPFSMGLRRGWEEGQRDQKREGTQELRAKAVHQLIRRKRLCLDESLAHAELFLFLTSMLQNFSLGPPKALEDIDLTPKTEGLGRVCPPFQVCFLPHGGG</sequence>
<feature type="chain" id="PRO_5024296935" description="Cytochrome P450" evidence="13">
    <location>
        <begin position="23"/>
        <end position="966"/>
    </location>
</feature>
<dbReference type="Gene3D" id="1.10.630.10">
    <property type="entry name" value="Cytochrome P450"/>
    <property type="match status" value="2"/>
</dbReference>
<keyword evidence="8 11" id="KW-0408">Iron</keyword>
<dbReference type="EC" id="1.14.14.1" evidence="12"/>
<dbReference type="InterPro" id="IPR001128">
    <property type="entry name" value="Cyt_P450"/>
</dbReference>
<keyword evidence="7 12" id="KW-0560">Oxidoreductase</keyword>
<comment type="similarity">
    <text evidence="2 12">Belongs to the cytochrome P450 family.</text>
</comment>
<comment type="function">
    <text evidence="12">Cytochromes P450 are a group of heme-thiolate monooxygenases. In liver microsomes, this enzyme is involved in an NADPH-dependent electron transport pathway. It oxidizes a variety of structurally unrelated compounds, including steroids, fatty acids, and xenobiotics.</text>
</comment>
<keyword evidence="9 12" id="KW-0503">Monooxygenase</keyword>
<evidence type="ECO:0000313" key="14">
    <source>
        <dbReference type="EMBL" id="KAB1273247.1"/>
    </source>
</evidence>
<evidence type="ECO:0000256" key="2">
    <source>
        <dbReference type="ARBA" id="ARBA00010617"/>
    </source>
</evidence>
<keyword evidence="5 12" id="KW-0256">Endoplasmic reticulum</keyword>
<feature type="binding site" description="axial binding residue" evidence="11">
    <location>
        <position position="445"/>
    </location>
    <ligand>
        <name>heme</name>
        <dbReference type="ChEBI" id="CHEBI:30413"/>
    </ligand>
    <ligandPart>
        <name>Fe</name>
        <dbReference type="ChEBI" id="CHEBI:18248"/>
    </ligandPart>
</feature>
<dbReference type="Proteomes" id="UP000299084">
    <property type="component" value="Unassembled WGS sequence"/>
</dbReference>
<dbReference type="AlphaFoldDB" id="A0A5N4DQA6"/>
<dbReference type="GO" id="GO:0020037">
    <property type="term" value="F:heme binding"/>
    <property type="evidence" value="ECO:0007669"/>
    <property type="project" value="UniProtKB-UniRule"/>
</dbReference>
<dbReference type="PRINTS" id="PR01685">
    <property type="entry name" value="EP450ICYP2B"/>
</dbReference>
<evidence type="ECO:0000256" key="6">
    <source>
        <dbReference type="ARBA" id="ARBA00022848"/>
    </source>
</evidence>
<dbReference type="PANTHER" id="PTHR24300:SF406">
    <property type="entry name" value="CYTOCHROME P450 2B6"/>
    <property type="match status" value="1"/>
</dbReference>
<dbReference type="PRINTS" id="PR00385">
    <property type="entry name" value="P450"/>
</dbReference>
<evidence type="ECO:0000256" key="7">
    <source>
        <dbReference type="ARBA" id="ARBA00023002"/>
    </source>
</evidence>
<dbReference type="InterPro" id="IPR017972">
    <property type="entry name" value="Cyt_P450_CS"/>
</dbReference>
<feature type="signal peptide" evidence="13">
    <location>
        <begin position="1"/>
        <end position="22"/>
    </location>
</feature>
<gene>
    <name evidence="14" type="ORF">Cadr_000011741</name>
</gene>
<dbReference type="InterPro" id="IPR050182">
    <property type="entry name" value="Cytochrome_P450_fam2"/>
</dbReference>
<evidence type="ECO:0000313" key="15">
    <source>
        <dbReference type="Proteomes" id="UP000299084"/>
    </source>
</evidence>
<keyword evidence="13" id="KW-0732">Signal</keyword>
<dbReference type="Pfam" id="PF00067">
    <property type="entry name" value="p450"/>
    <property type="match status" value="3"/>
</dbReference>
<dbReference type="GO" id="GO:0016712">
    <property type="term" value="F:oxidoreductase activity, acting on paired donors, with incorporation or reduction of molecular oxygen, reduced flavin or flavoprotein as one donor, and incorporation of one atom of oxygen"/>
    <property type="evidence" value="ECO:0007669"/>
    <property type="project" value="UniProtKB-EC"/>
</dbReference>
<dbReference type="GO" id="GO:0008392">
    <property type="term" value="F:arachidonate epoxygenase activity"/>
    <property type="evidence" value="ECO:0007669"/>
    <property type="project" value="TreeGrafter"/>
</dbReference>
<comment type="subcellular location">
    <subcellularLocation>
        <location evidence="12">Endoplasmic reticulum membrane</location>
        <topology evidence="12">Peripheral membrane protein</topology>
    </subcellularLocation>
    <subcellularLocation>
        <location evidence="12">Microsome membrane</location>
        <topology evidence="12">Peripheral membrane protein</topology>
    </subcellularLocation>
</comment>
<keyword evidence="4 11" id="KW-0479">Metal-binding</keyword>
<keyword evidence="6 12" id="KW-0492">Microsome</keyword>
<evidence type="ECO:0000256" key="1">
    <source>
        <dbReference type="ARBA" id="ARBA00001971"/>
    </source>
</evidence>
<keyword evidence="10" id="KW-0472">Membrane</keyword>
<dbReference type="PRINTS" id="PR00463">
    <property type="entry name" value="EP450I"/>
</dbReference>
<evidence type="ECO:0000256" key="3">
    <source>
        <dbReference type="ARBA" id="ARBA00022617"/>
    </source>
</evidence>
<dbReference type="PANTHER" id="PTHR24300">
    <property type="entry name" value="CYTOCHROME P450 508A4-RELATED"/>
    <property type="match status" value="1"/>
</dbReference>
<comment type="cofactor">
    <cofactor evidence="1 11 12">
        <name>heme</name>
        <dbReference type="ChEBI" id="CHEBI:30413"/>
    </cofactor>
</comment>
<evidence type="ECO:0000256" key="9">
    <source>
        <dbReference type="ARBA" id="ARBA00023033"/>
    </source>
</evidence>
<dbReference type="InterPro" id="IPR002401">
    <property type="entry name" value="Cyt_P450_E_grp-I"/>
</dbReference>
<dbReference type="InterPro" id="IPR008068">
    <property type="entry name" value="Cyt_P450_E_grp-I_CYP2B-like"/>
</dbReference>
<dbReference type="GO" id="GO:0005506">
    <property type="term" value="F:iron ion binding"/>
    <property type="evidence" value="ECO:0007669"/>
    <property type="project" value="UniProtKB-UniRule"/>
</dbReference>
<evidence type="ECO:0000256" key="11">
    <source>
        <dbReference type="PIRSR" id="PIRSR602401-1"/>
    </source>
</evidence>
<dbReference type="InterPro" id="IPR036396">
    <property type="entry name" value="Cyt_P450_sf"/>
</dbReference>
<name>A0A5N4DQA6_CAMDR</name>
<organism evidence="14 15">
    <name type="scientific">Camelus dromedarius</name>
    <name type="common">Dromedary</name>
    <name type="synonym">Arabian camel</name>
    <dbReference type="NCBI Taxonomy" id="9838"/>
    <lineage>
        <taxon>Eukaryota</taxon>
        <taxon>Metazoa</taxon>
        <taxon>Chordata</taxon>
        <taxon>Craniata</taxon>
        <taxon>Vertebrata</taxon>
        <taxon>Euteleostomi</taxon>
        <taxon>Mammalia</taxon>
        <taxon>Eutheria</taxon>
        <taxon>Laurasiatheria</taxon>
        <taxon>Artiodactyla</taxon>
        <taxon>Tylopoda</taxon>
        <taxon>Camelidae</taxon>
        <taxon>Camelus</taxon>
    </lineage>
</organism>
<dbReference type="GO" id="GO:0006805">
    <property type="term" value="P:xenobiotic metabolic process"/>
    <property type="evidence" value="ECO:0007669"/>
    <property type="project" value="TreeGrafter"/>
</dbReference>
<proteinExistence type="inferred from homology"/>
<dbReference type="SUPFAM" id="SSF48264">
    <property type="entry name" value="Cytochrome P450"/>
    <property type="match status" value="2"/>
</dbReference>
<reference evidence="14 15" key="1">
    <citation type="journal article" date="2019" name="Mol. Ecol. Resour.">
        <title>Improving Illumina assemblies with Hi-C and long reads: an example with the North African dromedary.</title>
        <authorList>
            <person name="Elbers J.P."/>
            <person name="Rogers M.F."/>
            <person name="Perelman P.L."/>
            <person name="Proskuryakova A.A."/>
            <person name="Serdyukova N.A."/>
            <person name="Johnson W.E."/>
            <person name="Horin P."/>
            <person name="Corander J."/>
            <person name="Murphy D."/>
            <person name="Burger P.A."/>
        </authorList>
    </citation>
    <scope>NUCLEOTIDE SEQUENCE [LARGE SCALE GENOMIC DNA]</scope>
    <source>
        <strain evidence="14">Drom800</strain>
        <tissue evidence="14">Blood</tissue>
    </source>
</reference>
<evidence type="ECO:0000256" key="12">
    <source>
        <dbReference type="RuleBase" id="RU368046"/>
    </source>
</evidence>
<evidence type="ECO:0000256" key="5">
    <source>
        <dbReference type="ARBA" id="ARBA00022824"/>
    </source>
</evidence>
<evidence type="ECO:0000256" key="13">
    <source>
        <dbReference type="SAM" id="SignalP"/>
    </source>
</evidence>
<dbReference type="PROSITE" id="PS00086">
    <property type="entry name" value="CYTOCHROME_P450"/>
    <property type="match status" value="1"/>
</dbReference>
<keyword evidence="15" id="KW-1185">Reference proteome</keyword>
<protein>
    <recommendedName>
        <fullName evidence="12">Cytochrome P450</fullName>
        <ecNumber evidence="12">1.14.14.1</ecNumber>
    </recommendedName>
</protein>
<dbReference type="FunFam" id="1.10.630.10:FF:000001">
    <property type="entry name" value="Cytochrome P450, family 2"/>
    <property type="match status" value="2"/>
</dbReference>
<dbReference type="EMBL" id="JWIN03000009">
    <property type="protein sequence ID" value="KAB1273247.1"/>
    <property type="molecule type" value="Genomic_DNA"/>
</dbReference>
<dbReference type="GO" id="GO:0005789">
    <property type="term" value="C:endoplasmic reticulum membrane"/>
    <property type="evidence" value="ECO:0007669"/>
    <property type="project" value="UniProtKB-SubCell"/>
</dbReference>
<keyword evidence="3 11" id="KW-0349">Heme</keyword>
<comment type="catalytic activity">
    <reaction evidence="12">
        <text>an organic molecule + reduced [NADPH--hemoprotein reductase] + O2 = an alcohol + oxidized [NADPH--hemoprotein reductase] + H2O + H(+)</text>
        <dbReference type="Rhea" id="RHEA:17149"/>
        <dbReference type="Rhea" id="RHEA-COMP:11964"/>
        <dbReference type="Rhea" id="RHEA-COMP:11965"/>
        <dbReference type="ChEBI" id="CHEBI:15377"/>
        <dbReference type="ChEBI" id="CHEBI:15378"/>
        <dbReference type="ChEBI" id="CHEBI:15379"/>
        <dbReference type="ChEBI" id="CHEBI:30879"/>
        <dbReference type="ChEBI" id="CHEBI:57618"/>
        <dbReference type="ChEBI" id="CHEBI:58210"/>
        <dbReference type="ChEBI" id="CHEBI:142491"/>
        <dbReference type="EC" id="1.14.14.1"/>
    </reaction>
</comment>
<evidence type="ECO:0000256" key="8">
    <source>
        <dbReference type="ARBA" id="ARBA00023004"/>
    </source>
</evidence>
<evidence type="ECO:0000256" key="4">
    <source>
        <dbReference type="ARBA" id="ARBA00022723"/>
    </source>
</evidence>